<proteinExistence type="predicted"/>
<dbReference type="RefSeq" id="WP_111159697.1">
    <property type="nucleotide sequence ID" value="NZ_PCDP01000026.1"/>
</dbReference>
<sequence>MAGSLLDLRKLLYRKVKYRLCKPEPPTLPVPFDGPVLVVGSAPVSNKPLDFDASFRVITINGSQAATAAWGIAAPDVTLVQFNQIEGTNTNAVHVRRVLTGQKTGRLYVLLWRKEERQRLIEGLKAFDYRYAELEIVDRYERMALLDKVVGLKSFELDADSKCSNGINAVLFALYNGAAAVIITGINPASGGHSYNQANLVRQHVQMDQQVLQRLLHLGYPLYTSDPAVSDAIGIPLWKGIAAIRTLDADGSRRAVDQNG</sequence>
<evidence type="ECO:0000313" key="1">
    <source>
        <dbReference type="EMBL" id="PZM15203.1"/>
    </source>
</evidence>
<evidence type="ECO:0000313" key="2">
    <source>
        <dbReference type="Proteomes" id="UP000248925"/>
    </source>
</evidence>
<dbReference type="AlphaFoldDB" id="A0A2W4EXK0"/>
<gene>
    <name evidence="1" type="ORF">CPY51_07715</name>
</gene>
<organism evidence="1 2">
    <name type="scientific">Rhizobium tubonense</name>
    <dbReference type="NCBI Taxonomy" id="484088"/>
    <lineage>
        <taxon>Bacteria</taxon>
        <taxon>Pseudomonadati</taxon>
        <taxon>Pseudomonadota</taxon>
        <taxon>Alphaproteobacteria</taxon>
        <taxon>Hyphomicrobiales</taxon>
        <taxon>Rhizobiaceae</taxon>
        <taxon>Rhizobium/Agrobacterium group</taxon>
        <taxon>Rhizobium</taxon>
    </lineage>
</organism>
<name>A0A2W4EXK0_9HYPH</name>
<dbReference type="Proteomes" id="UP000248925">
    <property type="component" value="Unassembled WGS sequence"/>
</dbReference>
<dbReference type="EMBL" id="PCDP01000026">
    <property type="protein sequence ID" value="PZM15203.1"/>
    <property type="molecule type" value="Genomic_DNA"/>
</dbReference>
<reference evidence="1 2" key="1">
    <citation type="journal article" date="2018" name="Sci. Rep.">
        <title>Rhizobium tumorigenes sp. nov., a novel plant tumorigenic bacterium isolated from cane gall tumors on thornless blackberry.</title>
        <authorList>
            <person name="Kuzmanovi N."/>
            <person name="Smalla K."/>
            <person name="Gronow S."/>
            <person name="PuBawska J."/>
        </authorList>
    </citation>
    <scope>NUCLEOTIDE SEQUENCE [LARGE SCALE GENOMIC DNA]</scope>
    <source>
        <strain evidence="1 2">CCBAU 85046</strain>
    </source>
</reference>
<dbReference type="OrthoDB" id="7769278at2"/>
<accession>A0A2W4EXK0</accession>
<comment type="caution">
    <text evidence="1">The sequence shown here is derived from an EMBL/GenBank/DDBJ whole genome shotgun (WGS) entry which is preliminary data.</text>
</comment>
<protein>
    <submittedName>
        <fullName evidence="1">Membrane-anchored protein</fullName>
    </submittedName>
</protein>
<keyword evidence="2" id="KW-1185">Reference proteome</keyword>